<dbReference type="InterPro" id="IPR015798">
    <property type="entry name" value="Cu_amine_oxidase_C"/>
</dbReference>
<feature type="domain" description="Copper amine oxidase N3-terminal" evidence="13">
    <location>
        <begin position="125"/>
        <end position="215"/>
    </location>
</feature>
<dbReference type="PANTHER" id="PTHR10638">
    <property type="entry name" value="COPPER AMINE OXIDASE"/>
    <property type="match status" value="1"/>
</dbReference>
<keyword evidence="5 9" id="KW-0186">Copper</keyword>
<dbReference type="PROSITE" id="PS01164">
    <property type="entry name" value="COPPER_AMINE_OXID_1"/>
    <property type="match status" value="1"/>
</dbReference>
<dbReference type="InterPro" id="IPR049948">
    <property type="entry name" value="Cu_Am_ox_TPQ-bd"/>
</dbReference>
<keyword evidence="4 9" id="KW-0560">Oxidoreductase</keyword>
<evidence type="ECO:0000256" key="3">
    <source>
        <dbReference type="ARBA" id="ARBA00022772"/>
    </source>
</evidence>
<dbReference type="GO" id="GO:0048038">
    <property type="term" value="F:quinone binding"/>
    <property type="evidence" value="ECO:0007669"/>
    <property type="project" value="InterPro"/>
</dbReference>
<feature type="signal peptide" evidence="10">
    <location>
        <begin position="1"/>
        <end position="27"/>
    </location>
</feature>
<keyword evidence="10" id="KW-0732">Signal</keyword>
<dbReference type="AlphaFoldDB" id="A0AAD8LF92"/>
<dbReference type="FunFam" id="2.70.98.20:FF:000004">
    <property type="entry name" value="Amine oxidase"/>
    <property type="match status" value="1"/>
</dbReference>
<dbReference type="InterPro" id="IPR016182">
    <property type="entry name" value="Cu_amine_oxidase_N-reg"/>
</dbReference>
<evidence type="ECO:0000256" key="1">
    <source>
        <dbReference type="ARBA" id="ARBA00007983"/>
    </source>
</evidence>
<feature type="domain" description="Copper amine oxidase N2-terminal" evidence="12">
    <location>
        <begin position="30"/>
        <end position="117"/>
    </location>
</feature>
<comment type="cofactor">
    <cofactor evidence="9">
        <name>Cu cation</name>
        <dbReference type="ChEBI" id="CHEBI:23378"/>
    </cofactor>
    <text evidence="9">Contains 1 topaquinone per subunit.</text>
</comment>
<evidence type="ECO:0000259" key="13">
    <source>
        <dbReference type="Pfam" id="PF02728"/>
    </source>
</evidence>
<dbReference type="FunFam" id="3.10.450.40:FF:000012">
    <property type="entry name" value="Amine oxidase"/>
    <property type="match status" value="1"/>
</dbReference>
<dbReference type="EC" id="1.4.3.-" evidence="9"/>
<feature type="active site" description="Schiff-base intermediate with substrate; via topaquinone" evidence="7">
    <location>
        <position position="406"/>
    </location>
</feature>
<dbReference type="Pfam" id="PF01179">
    <property type="entry name" value="Cu_amine_oxid"/>
    <property type="match status" value="1"/>
</dbReference>
<evidence type="ECO:0000256" key="10">
    <source>
        <dbReference type="SAM" id="SignalP"/>
    </source>
</evidence>
<dbReference type="Pfam" id="PF02728">
    <property type="entry name" value="Cu_amine_oxidN3"/>
    <property type="match status" value="1"/>
</dbReference>
<dbReference type="GO" id="GO:0009308">
    <property type="term" value="P:amine metabolic process"/>
    <property type="evidence" value="ECO:0007669"/>
    <property type="project" value="UniProtKB-UniRule"/>
</dbReference>
<protein>
    <recommendedName>
        <fullName evidence="9">Amine oxidase</fullName>
        <ecNumber evidence="9">1.4.3.-</ecNumber>
    </recommendedName>
</protein>
<evidence type="ECO:0000256" key="8">
    <source>
        <dbReference type="PIRSR" id="PIRSR600269-51"/>
    </source>
</evidence>
<dbReference type="Proteomes" id="UP001229421">
    <property type="component" value="Unassembled WGS sequence"/>
</dbReference>
<dbReference type="Pfam" id="PF02727">
    <property type="entry name" value="Cu_amine_oxidN2"/>
    <property type="match status" value="1"/>
</dbReference>
<evidence type="ECO:0000259" key="12">
    <source>
        <dbReference type="Pfam" id="PF02727"/>
    </source>
</evidence>
<comment type="PTM">
    <text evidence="8 9">Topaquinone (TPQ) is generated by copper-dependent autoxidation of a specific tyrosyl residue.</text>
</comment>
<keyword evidence="2 9" id="KW-0479">Metal-binding</keyword>
<evidence type="ECO:0000313" key="14">
    <source>
        <dbReference type="EMBL" id="KAK1440407.1"/>
    </source>
</evidence>
<evidence type="ECO:0000256" key="7">
    <source>
        <dbReference type="PIRSR" id="PIRSR600269-50"/>
    </source>
</evidence>
<dbReference type="EMBL" id="JAUHHV010000001">
    <property type="protein sequence ID" value="KAK1440407.1"/>
    <property type="molecule type" value="Genomic_DNA"/>
</dbReference>
<keyword evidence="15" id="KW-1185">Reference proteome</keyword>
<name>A0AAD8LF92_TARER</name>
<keyword evidence="3 7" id="KW-0801">TPQ</keyword>
<dbReference type="GO" id="GO:0008131">
    <property type="term" value="F:primary methylamine oxidase activity"/>
    <property type="evidence" value="ECO:0007669"/>
    <property type="project" value="InterPro"/>
</dbReference>
<evidence type="ECO:0000313" key="15">
    <source>
        <dbReference type="Proteomes" id="UP001229421"/>
    </source>
</evidence>
<comment type="caution">
    <text evidence="14">The sequence shown here is derived from an EMBL/GenBank/DDBJ whole genome shotgun (WGS) entry which is preliminary data.</text>
</comment>
<evidence type="ECO:0000256" key="5">
    <source>
        <dbReference type="ARBA" id="ARBA00023008"/>
    </source>
</evidence>
<dbReference type="SUPFAM" id="SSF49998">
    <property type="entry name" value="Amine oxidase catalytic domain"/>
    <property type="match status" value="1"/>
</dbReference>
<evidence type="ECO:0000256" key="9">
    <source>
        <dbReference type="RuleBase" id="RU000672"/>
    </source>
</evidence>
<reference evidence="14" key="1">
    <citation type="journal article" date="2023" name="bioRxiv">
        <title>Improved chromosome-level genome assembly for marigold (Tagetes erecta).</title>
        <authorList>
            <person name="Jiang F."/>
            <person name="Yuan L."/>
            <person name="Wang S."/>
            <person name="Wang H."/>
            <person name="Xu D."/>
            <person name="Wang A."/>
            <person name="Fan W."/>
        </authorList>
    </citation>
    <scope>NUCLEOTIDE SEQUENCE</scope>
    <source>
        <strain evidence="14">WSJ</strain>
        <tissue evidence="14">Leaf</tissue>
    </source>
</reference>
<organism evidence="14 15">
    <name type="scientific">Tagetes erecta</name>
    <name type="common">African marigold</name>
    <dbReference type="NCBI Taxonomy" id="13708"/>
    <lineage>
        <taxon>Eukaryota</taxon>
        <taxon>Viridiplantae</taxon>
        <taxon>Streptophyta</taxon>
        <taxon>Embryophyta</taxon>
        <taxon>Tracheophyta</taxon>
        <taxon>Spermatophyta</taxon>
        <taxon>Magnoliopsida</taxon>
        <taxon>eudicotyledons</taxon>
        <taxon>Gunneridae</taxon>
        <taxon>Pentapetalae</taxon>
        <taxon>asterids</taxon>
        <taxon>campanulids</taxon>
        <taxon>Asterales</taxon>
        <taxon>Asteraceae</taxon>
        <taxon>Asteroideae</taxon>
        <taxon>Heliantheae alliance</taxon>
        <taxon>Tageteae</taxon>
        <taxon>Tagetes</taxon>
    </lineage>
</organism>
<dbReference type="InterPro" id="IPR036460">
    <property type="entry name" value="Cu_amine_oxidase_C_sf"/>
</dbReference>
<dbReference type="PANTHER" id="PTHR10638:SF40">
    <property type="entry name" value="PRIMARY AMINE OXIDASE 1"/>
    <property type="match status" value="1"/>
</dbReference>
<evidence type="ECO:0000259" key="11">
    <source>
        <dbReference type="Pfam" id="PF01179"/>
    </source>
</evidence>
<evidence type="ECO:0000256" key="2">
    <source>
        <dbReference type="ARBA" id="ARBA00022723"/>
    </source>
</evidence>
<comment type="similarity">
    <text evidence="1 9">Belongs to the copper/topaquinone oxidase family.</text>
</comment>
<feature type="active site" description="Proton acceptor" evidence="7">
    <location>
        <position position="318"/>
    </location>
</feature>
<keyword evidence="6" id="KW-1015">Disulfide bond</keyword>
<dbReference type="GO" id="GO:0005507">
    <property type="term" value="F:copper ion binding"/>
    <property type="evidence" value="ECO:0007669"/>
    <property type="project" value="InterPro"/>
</dbReference>
<evidence type="ECO:0000256" key="6">
    <source>
        <dbReference type="ARBA" id="ARBA00023157"/>
    </source>
</evidence>
<feature type="domain" description="Copper amine oxidase catalytic" evidence="11">
    <location>
        <begin position="246"/>
        <end position="650"/>
    </location>
</feature>
<feature type="chain" id="PRO_5042200195" description="Amine oxidase" evidence="10">
    <location>
        <begin position="28"/>
        <end position="653"/>
    </location>
</feature>
<dbReference type="SUPFAM" id="SSF54416">
    <property type="entry name" value="Amine oxidase N-terminal region"/>
    <property type="match status" value="2"/>
</dbReference>
<evidence type="ECO:0000256" key="4">
    <source>
        <dbReference type="ARBA" id="ARBA00023002"/>
    </source>
</evidence>
<sequence>MIPLAIFMDNILILVLVITSQFSFITSQSHPLDPLNPNEISHIQQIITTSHLASLPNLTFHFVDLEEPDKKQVLQWLSSNNEHHTFPHRRAKVVARGGGQTYEIILDLIIGSITSQHVYKGDGYPPLTSTELLQAARLPFNSFEFNDLVARRGLNISEITCFPFTVGWFGESVTPREVKLSCFYRAQTTNVFSMPIEGLTVLVDIESMKITKITSGRGNPLPEAKGTDFHLSGERPYPVPCNGNNNRSFTINRHIVKWKNWRFHVGFNARAGVIISTASIFDPVKNESRSVLYRGHISETFVPYMDPSSEWYYRTFLDVGEFGFGRSAVTLVPLIDCPSNAAYMDGYMAGGDGLPQKVPKAICIFERFTGDIAWRHTEVGIPGKVITSGEPEVNLIVRMVATVGNYDYILDWEFKQSGSIKVGVGLSGVLEMKPTTHTKADQIQEETYGSFIAKNRIGINHDHFITYYLDLDIDGEDNSFVKANLKVKKAKKSPRKSYWTVVKETAKTEDEARLRLGMKVSNLLLVNPNKKTKLGNEVGYQLLTGQPTVSLMLDNDYPQIRASYTKYQVWVTAYNKSERWAAGFYADRSTGKDGLAIWSRRNRSIMNKDIVLWYTVGFHHNPCQEDFPVMATLSNGFELRPVNFFERNPLLKS</sequence>
<feature type="modified residue" description="2',4',5'-topaquinone" evidence="8">
    <location>
        <position position="406"/>
    </location>
</feature>
<dbReference type="Gene3D" id="2.70.98.20">
    <property type="entry name" value="Copper amine oxidase, catalytic domain"/>
    <property type="match status" value="1"/>
</dbReference>
<proteinExistence type="inferred from homology"/>
<accession>A0AAD8LF92</accession>
<dbReference type="Gene3D" id="3.10.450.40">
    <property type="match status" value="2"/>
</dbReference>
<dbReference type="InterPro" id="IPR015800">
    <property type="entry name" value="Cu_amine_oxidase_N2"/>
</dbReference>
<dbReference type="InterPro" id="IPR000269">
    <property type="entry name" value="Cu_amine_oxidase"/>
</dbReference>
<dbReference type="InterPro" id="IPR015802">
    <property type="entry name" value="Cu_amine_oxidase_N3"/>
</dbReference>
<gene>
    <name evidence="14" type="ORF">QVD17_06234</name>
</gene>